<dbReference type="PATRIC" id="fig|45056.6.peg.627"/>
<gene>
    <name evidence="7" type="ORF">Lade_0605</name>
</gene>
<feature type="transmembrane region" description="Helical" evidence="5">
    <location>
        <begin position="254"/>
        <end position="270"/>
    </location>
</feature>
<evidence type="ECO:0000256" key="1">
    <source>
        <dbReference type="ARBA" id="ARBA00004141"/>
    </source>
</evidence>
<evidence type="ECO:0000313" key="8">
    <source>
        <dbReference type="Proteomes" id="UP000054859"/>
    </source>
</evidence>
<feature type="transmembrane region" description="Helical" evidence="5">
    <location>
        <begin position="139"/>
        <end position="159"/>
    </location>
</feature>
<feature type="transmembrane region" description="Helical" evidence="5">
    <location>
        <begin position="231"/>
        <end position="248"/>
    </location>
</feature>
<feature type="transmembrane region" description="Helical" evidence="5">
    <location>
        <begin position="171"/>
        <end position="194"/>
    </location>
</feature>
<dbReference type="EMBL" id="LNKA01000001">
    <property type="protein sequence ID" value="KTC65947.1"/>
    <property type="molecule type" value="Genomic_DNA"/>
</dbReference>
<evidence type="ECO:0000256" key="2">
    <source>
        <dbReference type="ARBA" id="ARBA00022692"/>
    </source>
</evidence>
<accession>A0A0W0R4G9</accession>
<dbReference type="InterPro" id="IPR049453">
    <property type="entry name" value="Memb_transporter_dom"/>
</dbReference>
<feature type="transmembrane region" description="Helical" evidence="5">
    <location>
        <begin position="305"/>
        <end position="328"/>
    </location>
</feature>
<feature type="transmembrane region" description="Helical" evidence="5">
    <location>
        <begin position="275"/>
        <end position="293"/>
    </location>
</feature>
<feature type="transmembrane region" description="Helical" evidence="5">
    <location>
        <begin position="83"/>
        <end position="102"/>
    </location>
</feature>
<dbReference type="OrthoDB" id="5653505at2"/>
<reference evidence="7 8" key="1">
    <citation type="submission" date="2015-11" db="EMBL/GenBank/DDBJ databases">
        <title>Identification of large and diverse effector repertoires of 38 Legionella species.</title>
        <authorList>
            <person name="Burstein D."/>
            <person name="Amaro F."/>
            <person name="Zusman T."/>
            <person name="Lifshitz Z."/>
            <person name="Cohen O."/>
            <person name="Gilbert J.A."/>
            <person name="Pupko T."/>
            <person name="Shuman H.A."/>
            <person name="Segal G."/>
        </authorList>
    </citation>
    <scope>NUCLEOTIDE SEQUENCE [LARGE SCALE GENOMIC DNA]</scope>
    <source>
        <strain evidence="7 8">1762-AUS-E</strain>
    </source>
</reference>
<evidence type="ECO:0000256" key="5">
    <source>
        <dbReference type="SAM" id="Phobius"/>
    </source>
</evidence>
<feature type="domain" description="Integral membrane bound transporter" evidence="6">
    <location>
        <begin position="194"/>
        <end position="321"/>
    </location>
</feature>
<name>A0A0W0R4G9_9GAMM</name>
<keyword evidence="4 5" id="KW-0472">Membrane</keyword>
<keyword evidence="2 5" id="KW-0812">Transmembrane</keyword>
<evidence type="ECO:0000313" key="7">
    <source>
        <dbReference type="EMBL" id="KTC65947.1"/>
    </source>
</evidence>
<dbReference type="STRING" id="45056.Lade_0605"/>
<keyword evidence="3 5" id="KW-1133">Transmembrane helix</keyword>
<comment type="caution">
    <text evidence="7">The sequence shown here is derived from an EMBL/GenBank/DDBJ whole genome shotgun (WGS) entry which is preliminary data.</text>
</comment>
<dbReference type="AlphaFoldDB" id="A0A0W0R4G9"/>
<feature type="transmembrane region" description="Helical" evidence="5">
    <location>
        <begin position="38"/>
        <end position="53"/>
    </location>
</feature>
<sequence length="335" mass="37535">MEKIPFKLNKIALYPALVMSISALIAYTLYRYFKWSEGYWSIISIGAITQLYFNNILLKMILRIAGTIIGASTAFYAVQFLPIYSLLFVFFFCLFLAILITLAASQYRYMMIITGLTFTLVIASGISNNIEEMAILRTYEVIAGCAITAGVSLLLAYFFPENKGTSNKFKLHFKFYPGIVLEAFLMSLACFLTFLSWKWLQYPFGFWAPITCLFVIEENIGKTMKNGKKRILAHIVAALCAGLVDLLIPQNNIVVAIPLVLGFAAIGYCLGIKGWIAEVVNTVAIAWSIMLLVDDPTMGHLSVVVARFLNVVYGVIVAFLVIYISSFLRKNNNRQ</sequence>
<organism evidence="7 8">
    <name type="scientific">Legionella adelaidensis</name>
    <dbReference type="NCBI Taxonomy" id="45056"/>
    <lineage>
        <taxon>Bacteria</taxon>
        <taxon>Pseudomonadati</taxon>
        <taxon>Pseudomonadota</taxon>
        <taxon>Gammaproteobacteria</taxon>
        <taxon>Legionellales</taxon>
        <taxon>Legionellaceae</taxon>
        <taxon>Legionella</taxon>
    </lineage>
</organism>
<dbReference type="Pfam" id="PF13515">
    <property type="entry name" value="FUSC_2"/>
    <property type="match status" value="2"/>
</dbReference>
<proteinExistence type="predicted"/>
<dbReference type="GO" id="GO:0016020">
    <property type="term" value="C:membrane"/>
    <property type="evidence" value="ECO:0007669"/>
    <property type="project" value="UniProtKB-SubCell"/>
</dbReference>
<evidence type="ECO:0000256" key="3">
    <source>
        <dbReference type="ARBA" id="ARBA00022989"/>
    </source>
</evidence>
<evidence type="ECO:0000256" key="4">
    <source>
        <dbReference type="ARBA" id="ARBA00023136"/>
    </source>
</evidence>
<evidence type="ECO:0000259" key="6">
    <source>
        <dbReference type="Pfam" id="PF13515"/>
    </source>
</evidence>
<feature type="transmembrane region" description="Helical" evidence="5">
    <location>
        <begin position="12"/>
        <end position="32"/>
    </location>
</feature>
<keyword evidence="8" id="KW-1185">Reference proteome</keyword>
<comment type="subcellular location">
    <subcellularLocation>
        <location evidence="1">Membrane</location>
        <topology evidence="1">Multi-pass membrane protein</topology>
    </subcellularLocation>
</comment>
<feature type="domain" description="Integral membrane bound transporter" evidence="6">
    <location>
        <begin position="25"/>
        <end position="148"/>
    </location>
</feature>
<protein>
    <submittedName>
        <fullName evidence="7">Fusaric acid resistance protein family protein</fullName>
    </submittedName>
</protein>
<dbReference type="Proteomes" id="UP000054859">
    <property type="component" value="Unassembled WGS sequence"/>
</dbReference>
<feature type="transmembrane region" description="Helical" evidence="5">
    <location>
        <begin position="109"/>
        <end position="127"/>
    </location>
</feature>